<reference evidence="5 8" key="2">
    <citation type="submission" date="2016-10" db="EMBL/GenBank/DDBJ databases">
        <title>Hydorgenophaga sp. LPB0072 isolated from gastropod.</title>
        <authorList>
            <person name="Kim E."/>
            <person name="Yi H."/>
        </authorList>
    </citation>
    <scope>NUCLEOTIDE SEQUENCE [LARGE SCALE GENOMIC DNA]</scope>
    <source>
        <strain evidence="5 8">LPB0072</strain>
    </source>
</reference>
<keyword evidence="1" id="KW-0805">Transcription regulation</keyword>
<feature type="domain" description="HTH araC/xylS-type" evidence="4">
    <location>
        <begin position="182"/>
        <end position="277"/>
    </location>
</feature>
<keyword evidence="3" id="KW-0804">Transcription</keyword>
<evidence type="ECO:0000313" key="6">
    <source>
        <dbReference type="EMBL" id="OAD43695.1"/>
    </source>
</evidence>
<evidence type="ECO:0000256" key="3">
    <source>
        <dbReference type="ARBA" id="ARBA00023163"/>
    </source>
</evidence>
<dbReference type="SMART" id="SM00342">
    <property type="entry name" value="HTH_ARAC"/>
    <property type="match status" value="1"/>
</dbReference>
<dbReference type="Proteomes" id="UP000185680">
    <property type="component" value="Chromosome"/>
</dbReference>
<proteinExistence type="predicted"/>
<dbReference type="Pfam" id="PF12852">
    <property type="entry name" value="Cupin_6"/>
    <property type="match status" value="1"/>
</dbReference>
<accession>A0A162T5R4</accession>
<reference evidence="6 7" key="1">
    <citation type="submission" date="2016-02" db="EMBL/GenBank/DDBJ databases">
        <title>Draft genome sequence of Hydrogenophaga sp. LPB0072.</title>
        <authorList>
            <person name="Shin S.-K."/>
            <person name="Yi H."/>
        </authorList>
    </citation>
    <scope>NUCLEOTIDE SEQUENCE [LARGE SCALE GENOMIC DNA]</scope>
    <source>
        <strain evidence="6 7">LPB0072</strain>
    </source>
</reference>
<organism evidence="5 8">
    <name type="scientific">Hydrogenophaga crassostreae</name>
    <dbReference type="NCBI Taxonomy" id="1763535"/>
    <lineage>
        <taxon>Bacteria</taxon>
        <taxon>Pseudomonadati</taxon>
        <taxon>Pseudomonadota</taxon>
        <taxon>Betaproteobacteria</taxon>
        <taxon>Burkholderiales</taxon>
        <taxon>Comamonadaceae</taxon>
        <taxon>Hydrogenophaga</taxon>
    </lineage>
</organism>
<dbReference type="AlphaFoldDB" id="A0A162T5R4"/>
<dbReference type="InterPro" id="IPR032783">
    <property type="entry name" value="AraC_lig"/>
</dbReference>
<name>A0A162T5R4_9BURK</name>
<dbReference type="OrthoDB" id="9789899at2"/>
<dbReference type="InterPro" id="IPR018062">
    <property type="entry name" value="HTH_AraC-typ_CS"/>
</dbReference>
<dbReference type="InterPro" id="IPR050204">
    <property type="entry name" value="AraC_XylS_family_regulators"/>
</dbReference>
<evidence type="ECO:0000313" key="8">
    <source>
        <dbReference type="Proteomes" id="UP000185680"/>
    </source>
</evidence>
<keyword evidence="2" id="KW-0238">DNA-binding</keyword>
<dbReference type="Proteomes" id="UP000185657">
    <property type="component" value="Unassembled WGS sequence"/>
</dbReference>
<dbReference type="EMBL" id="LVWD01000003">
    <property type="protein sequence ID" value="OAD43695.1"/>
    <property type="molecule type" value="Genomic_DNA"/>
</dbReference>
<dbReference type="STRING" id="1763535.LPB072_16995"/>
<gene>
    <name evidence="5" type="ORF">LPB072_16995</name>
    <name evidence="6" type="ORF">LPB72_04040</name>
</gene>
<dbReference type="KEGG" id="hyl:LPB072_16995"/>
<dbReference type="InterPro" id="IPR009057">
    <property type="entry name" value="Homeodomain-like_sf"/>
</dbReference>
<evidence type="ECO:0000313" key="5">
    <source>
        <dbReference type="EMBL" id="AOW14282.1"/>
    </source>
</evidence>
<dbReference type="GO" id="GO:0043565">
    <property type="term" value="F:sequence-specific DNA binding"/>
    <property type="evidence" value="ECO:0007669"/>
    <property type="project" value="InterPro"/>
</dbReference>
<dbReference type="InterPro" id="IPR018060">
    <property type="entry name" value="HTH_AraC"/>
</dbReference>
<dbReference type="Gene3D" id="1.10.10.60">
    <property type="entry name" value="Homeodomain-like"/>
    <property type="match status" value="1"/>
</dbReference>
<dbReference type="PANTHER" id="PTHR46796">
    <property type="entry name" value="HTH-TYPE TRANSCRIPTIONAL ACTIVATOR RHAS-RELATED"/>
    <property type="match status" value="1"/>
</dbReference>
<dbReference type="PROSITE" id="PS01124">
    <property type="entry name" value="HTH_ARAC_FAMILY_2"/>
    <property type="match status" value="1"/>
</dbReference>
<dbReference type="Pfam" id="PF12833">
    <property type="entry name" value="HTH_18"/>
    <property type="match status" value="1"/>
</dbReference>
<dbReference type="GO" id="GO:0003700">
    <property type="term" value="F:DNA-binding transcription factor activity"/>
    <property type="evidence" value="ECO:0007669"/>
    <property type="project" value="InterPro"/>
</dbReference>
<dbReference type="SUPFAM" id="SSF46689">
    <property type="entry name" value="Homeodomain-like"/>
    <property type="match status" value="1"/>
</dbReference>
<dbReference type="EMBL" id="CP017476">
    <property type="protein sequence ID" value="AOW14282.1"/>
    <property type="molecule type" value="Genomic_DNA"/>
</dbReference>
<dbReference type="RefSeq" id="WP_066086037.1">
    <property type="nucleotide sequence ID" value="NZ_CP017476.1"/>
</dbReference>
<evidence type="ECO:0000313" key="7">
    <source>
        <dbReference type="Proteomes" id="UP000185657"/>
    </source>
</evidence>
<evidence type="ECO:0000256" key="1">
    <source>
        <dbReference type="ARBA" id="ARBA00023015"/>
    </source>
</evidence>
<dbReference type="PANTHER" id="PTHR46796:SF13">
    <property type="entry name" value="HTH-TYPE TRANSCRIPTIONAL ACTIVATOR RHAS"/>
    <property type="match status" value="1"/>
</dbReference>
<evidence type="ECO:0000256" key="2">
    <source>
        <dbReference type="ARBA" id="ARBA00023125"/>
    </source>
</evidence>
<sequence length="277" mass="29688">MNPNPRLDRLSALLGGLAPRVQVMRSSPDQARLRFPAEPTAGLWLHLVLVGEIELQSDHRNSLMAKAPAIVICRGDGAHELIRSNEGASTPDGLLCARAHFDGPVGPLLLAEFAQPMVVPLADADASLQQVITLVRAELNQPRCGQPLLLDRAGDILFIGLLRHLVAHPRHGSGLLHGLSDPRIASTLVALHAEPQADWRLETMADTAGMSRTAFANRFREALNTTPGKYLSQLRLAIAQRAVASGDGLKTAARRTGYTNASALSRALSKARSSLEA</sequence>
<protein>
    <submittedName>
        <fullName evidence="5">AraC family transcriptional regulator</fullName>
    </submittedName>
</protein>
<dbReference type="PROSITE" id="PS00041">
    <property type="entry name" value="HTH_ARAC_FAMILY_1"/>
    <property type="match status" value="1"/>
</dbReference>
<keyword evidence="7" id="KW-1185">Reference proteome</keyword>
<evidence type="ECO:0000259" key="4">
    <source>
        <dbReference type="PROSITE" id="PS01124"/>
    </source>
</evidence>